<dbReference type="InterPro" id="IPR042099">
    <property type="entry name" value="ANL_N_sf"/>
</dbReference>
<sequence length="533" mass="59600">MTTVPITRPDQSAAERRVAIESTDLPRTVPHLLDMAAAESADKILWEFFDEGTEASYRRVRDDSLRYGALFAALGIWRGDRVAVMLPNVPEMPLTWLGLGRIGAVMVPVNTRYSARELAYVVEDSGARLLLIHEDLTDVLADGDLAAEVVIVGGAEWEKRLTTANPAACPSPALDRDDLLNIQYTSGTTGLPKGCLLSHRYWLTTGLVNAWRDGRRFGRILATTPFSYMDPQWLLLMAMYQRGTLVVGRRQSATKFSRWLSEHRIEFCLFPEAASKQPPAPHDADNPVIRANIYGVRPSAHAEIEARYDLTAREAFGMTEIGSGLYMPMEAEDMIGSGSCGIASPFRETRIVDEAGRDLPDGEIGELLIRGPGMFQGYYRNDEATAAALRDGWFHTGDLFRRDARGFHFIVGRKKDMIRRSGENIACREVEAVLRDMDQIEEVALIAVPDDMRGEEAKAYLTLQNGHVPDADLIDRIVAYADGRLAAFKIPRYFEFIDTMPRTTSFKVAKADLVKARTDHRVGAFDRVDRVWR</sequence>
<dbReference type="SUPFAM" id="SSF56801">
    <property type="entry name" value="Acetyl-CoA synthetase-like"/>
    <property type="match status" value="1"/>
</dbReference>
<evidence type="ECO:0000259" key="2">
    <source>
        <dbReference type="Pfam" id="PF13193"/>
    </source>
</evidence>
<keyword evidence="4" id="KW-1185">Reference proteome</keyword>
<protein>
    <submittedName>
        <fullName evidence="3">AMP-binding protein</fullName>
    </submittedName>
</protein>
<dbReference type="PANTHER" id="PTHR43767">
    <property type="entry name" value="LONG-CHAIN-FATTY-ACID--COA LIGASE"/>
    <property type="match status" value="1"/>
</dbReference>
<dbReference type="PROSITE" id="PS00455">
    <property type="entry name" value="AMP_BINDING"/>
    <property type="match status" value="1"/>
</dbReference>
<dbReference type="Pfam" id="PF00501">
    <property type="entry name" value="AMP-binding"/>
    <property type="match status" value="1"/>
</dbReference>
<dbReference type="PANTHER" id="PTHR43767:SF1">
    <property type="entry name" value="NONRIBOSOMAL PEPTIDE SYNTHASE PES1 (EUROFUNG)-RELATED"/>
    <property type="match status" value="1"/>
</dbReference>
<dbReference type="Pfam" id="PF13193">
    <property type="entry name" value="AMP-binding_C"/>
    <property type="match status" value="1"/>
</dbReference>
<dbReference type="InterPro" id="IPR000873">
    <property type="entry name" value="AMP-dep_synth/lig_dom"/>
</dbReference>
<dbReference type="InterPro" id="IPR020845">
    <property type="entry name" value="AMP-binding_CS"/>
</dbReference>
<proteinExistence type="predicted"/>
<dbReference type="GO" id="GO:0016878">
    <property type="term" value="F:acid-thiol ligase activity"/>
    <property type="evidence" value="ECO:0007669"/>
    <property type="project" value="UniProtKB-ARBA"/>
</dbReference>
<comment type="caution">
    <text evidence="3">The sequence shown here is derived from an EMBL/GenBank/DDBJ whole genome shotgun (WGS) entry which is preliminary data.</text>
</comment>
<evidence type="ECO:0000313" key="4">
    <source>
        <dbReference type="Proteomes" id="UP000443843"/>
    </source>
</evidence>
<dbReference type="InterPro" id="IPR045851">
    <property type="entry name" value="AMP-bd_C_sf"/>
</dbReference>
<dbReference type="Gene3D" id="3.30.300.30">
    <property type="match status" value="1"/>
</dbReference>
<organism evidence="3 4">
    <name type="scientific">Pseudooceanicola pacificus</name>
    <dbReference type="NCBI Taxonomy" id="2676438"/>
    <lineage>
        <taxon>Bacteria</taxon>
        <taxon>Pseudomonadati</taxon>
        <taxon>Pseudomonadota</taxon>
        <taxon>Alphaproteobacteria</taxon>
        <taxon>Rhodobacterales</taxon>
        <taxon>Paracoccaceae</taxon>
        <taxon>Pseudooceanicola</taxon>
    </lineage>
</organism>
<feature type="domain" description="AMP-dependent synthetase/ligase" evidence="1">
    <location>
        <begin position="36"/>
        <end position="379"/>
    </location>
</feature>
<feature type="domain" description="AMP-binding enzyme C-terminal" evidence="2">
    <location>
        <begin position="429"/>
        <end position="507"/>
    </location>
</feature>
<accession>A0A844WB96</accession>
<gene>
    <name evidence="3" type="ORF">GLS40_08445</name>
</gene>
<dbReference type="EMBL" id="WNXQ01000004">
    <property type="protein sequence ID" value="MWB78048.1"/>
    <property type="molecule type" value="Genomic_DNA"/>
</dbReference>
<dbReference type="AlphaFoldDB" id="A0A844WB96"/>
<dbReference type="InterPro" id="IPR050237">
    <property type="entry name" value="ATP-dep_AMP-bd_enzyme"/>
</dbReference>
<reference evidence="3 4" key="1">
    <citation type="submission" date="2019-11" db="EMBL/GenBank/DDBJ databases">
        <title>Pseudooceanicola pacifica sp. nov., isolated from deep-sea sediment of the Pacific Ocean.</title>
        <authorList>
            <person name="Lyu L."/>
        </authorList>
    </citation>
    <scope>NUCLEOTIDE SEQUENCE [LARGE SCALE GENOMIC DNA]</scope>
    <source>
        <strain evidence="3 4">216_PA32_1</strain>
    </source>
</reference>
<dbReference type="Proteomes" id="UP000443843">
    <property type="component" value="Unassembled WGS sequence"/>
</dbReference>
<dbReference type="InterPro" id="IPR025110">
    <property type="entry name" value="AMP-bd_C"/>
</dbReference>
<evidence type="ECO:0000259" key="1">
    <source>
        <dbReference type="Pfam" id="PF00501"/>
    </source>
</evidence>
<name>A0A844WB96_9RHOB</name>
<dbReference type="Gene3D" id="3.40.50.12780">
    <property type="entry name" value="N-terminal domain of ligase-like"/>
    <property type="match status" value="1"/>
</dbReference>
<evidence type="ECO:0000313" key="3">
    <source>
        <dbReference type="EMBL" id="MWB78048.1"/>
    </source>
</evidence>
<dbReference type="RefSeq" id="WP_160382325.1">
    <property type="nucleotide sequence ID" value="NZ_WNXQ01000004.1"/>
</dbReference>